<dbReference type="PANTHER" id="PTHR10520">
    <property type="entry name" value="TRIFUNCTIONAL PURINE BIOSYNTHETIC PROTEIN ADENOSINE-3-RELATED"/>
    <property type="match status" value="1"/>
</dbReference>
<accession>A0A345C2U4</accession>
<protein>
    <recommendedName>
        <fullName evidence="5 15">Phosphoribosylformylglycinamidine cyclo-ligase</fullName>
        <ecNumber evidence="4 15">6.3.3.1</ecNumber>
    </recommendedName>
    <alternativeName>
        <fullName evidence="12 15">AIR synthase</fullName>
    </alternativeName>
    <alternativeName>
        <fullName evidence="13 15">AIRS</fullName>
    </alternativeName>
    <alternativeName>
        <fullName evidence="11 15">Phosphoribosyl-aminoimidazole synthetase</fullName>
    </alternativeName>
</protein>
<dbReference type="Proteomes" id="UP000252100">
    <property type="component" value="Chromosome"/>
</dbReference>
<dbReference type="FunFam" id="3.30.1330.10:FF:000001">
    <property type="entry name" value="Phosphoribosylformylglycinamidine cyclo-ligase"/>
    <property type="match status" value="1"/>
</dbReference>
<evidence type="ECO:0000256" key="15">
    <source>
        <dbReference type="HAMAP-Rule" id="MF_00741"/>
    </source>
</evidence>
<gene>
    <name evidence="15" type="primary">purM</name>
    <name evidence="18" type="ORF">DT065_17050</name>
</gene>
<evidence type="ECO:0000256" key="11">
    <source>
        <dbReference type="ARBA" id="ARBA00031908"/>
    </source>
</evidence>
<dbReference type="SUPFAM" id="SSF56042">
    <property type="entry name" value="PurM C-terminal domain-like"/>
    <property type="match status" value="1"/>
</dbReference>
<dbReference type="FunFam" id="3.90.650.10:FF:000011">
    <property type="entry name" value="Phosphoribosylformylglycinamidine cyclo-ligase"/>
    <property type="match status" value="1"/>
</dbReference>
<dbReference type="AlphaFoldDB" id="A0A345C2U4"/>
<comment type="pathway">
    <text evidence="2 15">Purine metabolism; IMP biosynthesis via de novo pathway; 5-amino-1-(5-phospho-D-ribosyl)imidazole from N(2)-formyl-N(1)-(5-phospho-D-ribosyl)glycinamide: step 2/2.</text>
</comment>
<evidence type="ECO:0000256" key="4">
    <source>
        <dbReference type="ARBA" id="ARBA00013047"/>
    </source>
</evidence>
<dbReference type="EC" id="6.3.3.1" evidence="4 15"/>
<dbReference type="GO" id="GO:0004637">
    <property type="term" value="F:phosphoribosylamine-glycine ligase activity"/>
    <property type="evidence" value="ECO:0007669"/>
    <property type="project" value="TreeGrafter"/>
</dbReference>
<keyword evidence="7 15" id="KW-0436">Ligase</keyword>
<evidence type="ECO:0000256" key="6">
    <source>
        <dbReference type="ARBA" id="ARBA00022490"/>
    </source>
</evidence>
<dbReference type="EMBL" id="CP031092">
    <property type="protein sequence ID" value="AXF57525.1"/>
    <property type="molecule type" value="Genomic_DNA"/>
</dbReference>
<dbReference type="GO" id="GO:0006189">
    <property type="term" value="P:'de novo' IMP biosynthetic process"/>
    <property type="evidence" value="ECO:0007669"/>
    <property type="project" value="UniProtKB-UniRule"/>
</dbReference>
<comment type="catalytic activity">
    <reaction evidence="14 15">
        <text>2-formamido-N(1)-(5-O-phospho-beta-D-ribosyl)acetamidine + ATP = 5-amino-1-(5-phospho-beta-D-ribosyl)imidazole + ADP + phosphate + H(+)</text>
        <dbReference type="Rhea" id="RHEA:23032"/>
        <dbReference type="ChEBI" id="CHEBI:15378"/>
        <dbReference type="ChEBI" id="CHEBI:30616"/>
        <dbReference type="ChEBI" id="CHEBI:43474"/>
        <dbReference type="ChEBI" id="CHEBI:137981"/>
        <dbReference type="ChEBI" id="CHEBI:147287"/>
        <dbReference type="ChEBI" id="CHEBI:456216"/>
        <dbReference type="EC" id="6.3.3.1"/>
    </reaction>
</comment>
<reference evidence="18 19" key="1">
    <citation type="journal article" date="2018" name="J. Microbiol.">
        <title>Salicibibacter kimchii gen. nov., sp. nov., a moderately halophilic and alkalitolerant bacterium in the family Bacillaceae, isolated from kimchi.</title>
        <authorList>
            <person name="Jang J.Y."/>
            <person name="Oh Y.J."/>
            <person name="Lim S.K."/>
            <person name="Park H.K."/>
            <person name="Lee C."/>
            <person name="Kim J.Y."/>
            <person name="Lee M.A."/>
            <person name="Choi H.J."/>
        </authorList>
    </citation>
    <scope>NUCLEOTIDE SEQUENCE [LARGE SCALE GENOMIC DNA]</scope>
    <source>
        <strain evidence="18 19">NKC1-1</strain>
    </source>
</reference>
<dbReference type="HAMAP" id="MF_00741">
    <property type="entry name" value="AIRS"/>
    <property type="match status" value="1"/>
</dbReference>
<dbReference type="InterPro" id="IPR036921">
    <property type="entry name" value="PurM-like_N_sf"/>
</dbReference>
<feature type="domain" description="PurM-like C-terminal" evidence="17">
    <location>
        <begin position="173"/>
        <end position="336"/>
    </location>
</feature>
<evidence type="ECO:0000313" key="19">
    <source>
        <dbReference type="Proteomes" id="UP000252100"/>
    </source>
</evidence>
<sequence length="342" mass="36245">MRDAYKEAGVDVKAGYEAVSRMKKHVERTKRSGVLGALGGFGGTFDLSALEYKAPVLVSGTDGVGTKLLLAFAAAQHDTIGEDAVAMCVNDILVQGAEPLYFLDYIAAGKTDPARMEAIVKGVSNGCRQAGCALIGGETAEMPGMYDEHEYDVAGFVVGVVEKDALITGDEVQVGDRLIGLPSTGVHSNGFSLVRKIIKDKGLDLQKTYAPMEGVPLGEALLTPTKIYAQHIQALLSALPVSGMAHITGGGLLENVPRMLPEGLGANIDPVHWEHPDIFSFLQQQGKLSDMDMYSTFNMGIGYVIAVRPEREEEALGILPDARAIGTVDQSEALTIEGVSPA</sequence>
<evidence type="ECO:0000256" key="2">
    <source>
        <dbReference type="ARBA" id="ARBA00004686"/>
    </source>
</evidence>
<evidence type="ECO:0000256" key="14">
    <source>
        <dbReference type="ARBA" id="ARBA00049057"/>
    </source>
</evidence>
<keyword evidence="19" id="KW-1185">Reference proteome</keyword>
<keyword evidence="8 15" id="KW-0547">Nucleotide-binding</keyword>
<evidence type="ECO:0000256" key="8">
    <source>
        <dbReference type="ARBA" id="ARBA00022741"/>
    </source>
</evidence>
<dbReference type="SUPFAM" id="SSF55326">
    <property type="entry name" value="PurM N-terminal domain-like"/>
    <property type="match status" value="1"/>
</dbReference>
<dbReference type="Gene3D" id="3.90.650.10">
    <property type="entry name" value="PurM-like C-terminal domain"/>
    <property type="match status" value="1"/>
</dbReference>
<dbReference type="InterPro" id="IPR010918">
    <property type="entry name" value="PurM-like_C_dom"/>
</dbReference>
<dbReference type="Pfam" id="PF02769">
    <property type="entry name" value="AIRS_C"/>
    <property type="match status" value="1"/>
</dbReference>
<dbReference type="Pfam" id="PF00586">
    <property type="entry name" value="AIRS"/>
    <property type="match status" value="1"/>
</dbReference>
<organism evidence="18 19">
    <name type="scientific">Salicibibacter kimchii</name>
    <dbReference type="NCBI Taxonomy" id="2099786"/>
    <lineage>
        <taxon>Bacteria</taxon>
        <taxon>Bacillati</taxon>
        <taxon>Bacillota</taxon>
        <taxon>Bacilli</taxon>
        <taxon>Bacillales</taxon>
        <taxon>Bacillaceae</taxon>
        <taxon>Salicibibacter</taxon>
    </lineage>
</organism>
<evidence type="ECO:0000256" key="1">
    <source>
        <dbReference type="ARBA" id="ARBA00004496"/>
    </source>
</evidence>
<dbReference type="CDD" id="cd02196">
    <property type="entry name" value="PurM"/>
    <property type="match status" value="1"/>
</dbReference>
<evidence type="ECO:0000259" key="17">
    <source>
        <dbReference type="Pfam" id="PF02769"/>
    </source>
</evidence>
<name>A0A345C2U4_9BACI</name>
<comment type="subcellular location">
    <subcellularLocation>
        <location evidence="1 15">Cytoplasm</location>
    </subcellularLocation>
</comment>
<dbReference type="PANTHER" id="PTHR10520:SF12">
    <property type="entry name" value="TRIFUNCTIONAL PURINE BIOSYNTHETIC PROTEIN ADENOSINE-3"/>
    <property type="match status" value="1"/>
</dbReference>
<comment type="similarity">
    <text evidence="3 15">Belongs to the AIR synthase family.</text>
</comment>
<dbReference type="KEGG" id="rue:DT065_17050"/>
<dbReference type="Gene3D" id="3.30.1330.10">
    <property type="entry name" value="PurM-like, N-terminal domain"/>
    <property type="match status" value="1"/>
</dbReference>
<evidence type="ECO:0000256" key="12">
    <source>
        <dbReference type="ARBA" id="ARBA00032931"/>
    </source>
</evidence>
<dbReference type="GO" id="GO:0005524">
    <property type="term" value="F:ATP binding"/>
    <property type="evidence" value="ECO:0007669"/>
    <property type="project" value="UniProtKB-KW"/>
</dbReference>
<dbReference type="InterPro" id="IPR036676">
    <property type="entry name" value="PurM-like_C_sf"/>
</dbReference>
<keyword evidence="9 15" id="KW-0658">Purine biosynthesis</keyword>
<dbReference type="OrthoDB" id="9802507at2"/>
<keyword evidence="10 15" id="KW-0067">ATP-binding</keyword>
<evidence type="ECO:0000256" key="7">
    <source>
        <dbReference type="ARBA" id="ARBA00022598"/>
    </source>
</evidence>
<dbReference type="NCBIfam" id="TIGR00878">
    <property type="entry name" value="purM"/>
    <property type="match status" value="1"/>
</dbReference>
<dbReference type="GO" id="GO:0046084">
    <property type="term" value="P:adenine biosynthetic process"/>
    <property type="evidence" value="ECO:0007669"/>
    <property type="project" value="TreeGrafter"/>
</dbReference>
<dbReference type="InterPro" id="IPR016188">
    <property type="entry name" value="PurM-like_N"/>
</dbReference>
<proteinExistence type="inferred from homology"/>
<evidence type="ECO:0000259" key="16">
    <source>
        <dbReference type="Pfam" id="PF00586"/>
    </source>
</evidence>
<dbReference type="UniPathway" id="UPA00074">
    <property type="reaction ID" value="UER00129"/>
</dbReference>
<evidence type="ECO:0000256" key="9">
    <source>
        <dbReference type="ARBA" id="ARBA00022755"/>
    </source>
</evidence>
<evidence type="ECO:0000256" key="3">
    <source>
        <dbReference type="ARBA" id="ARBA00010280"/>
    </source>
</evidence>
<evidence type="ECO:0000256" key="5">
    <source>
        <dbReference type="ARBA" id="ARBA00020367"/>
    </source>
</evidence>
<evidence type="ECO:0000313" key="18">
    <source>
        <dbReference type="EMBL" id="AXF57525.1"/>
    </source>
</evidence>
<dbReference type="InterPro" id="IPR004733">
    <property type="entry name" value="PurM_cligase"/>
</dbReference>
<evidence type="ECO:0000256" key="13">
    <source>
        <dbReference type="ARBA" id="ARBA00033093"/>
    </source>
</evidence>
<dbReference type="GO" id="GO:0005829">
    <property type="term" value="C:cytosol"/>
    <property type="evidence" value="ECO:0007669"/>
    <property type="project" value="TreeGrafter"/>
</dbReference>
<keyword evidence="6 15" id="KW-0963">Cytoplasm</keyword>
<evidence type="ECO:0000256" key="10">
    <source>
        <dbReference type="ARBA" id="ARBA00022840"/>
    </source>
</evidence>
<feature type="domain" description="PurM-like N-terminal" evidence="16">
    <location>
        <begin position="57"/>
        <end position="161"/>
    </location>
</feature>
<dbReference type="GO" id="GO:0004641">
    <property type="term" value="F:phosphoribosylformylglycinamidine cyclo-ligase activity"/>
    <property type="evidence" value="ECO:0007669"/>
    <property type="project" value="UniProtKB-UniRule"/>
</dbReference>